<dbReference type="SMART" id="SM00347">
    <property type="entry name" value="HTH_MARR"/>
    <property type="match status" value="1"/>
</dbReference>
<dbReference type="InterPro" id="IPR036390">
    <property type="entry name" value="WH_DNA-bd_sf"/>
</dbReference>
<reference evidence="2 3" key="1">
    <citation type="submission" date="2017-06" db="EMBL/GenBank/DDBJ databases">
        <authorList>
            <consortium name="Pathogen Informatics"/>
        </authorList>
    </citation>
    <scope>NUCLEOTIDE SEQUENCE [LARGE SCALE GENOMIC DNA]</scope>
    <source>
        <strain evidence="2 3">NCTC10570</strain>
    </source>
</reference>
<dbReference type="GO" id="GO:0006950">
    <property type="term" value="P:response to stress"/>
    <property type="evidence" value="ECO:0007669"/>
    <property type="project" value="TreeGrafter"/>
</dbReference>
<feature type="domain" description="HTH marR-type" evidence="1">
    <location>
        <begin position="26"/>
        <end position="160"/>
    </location>
</feature>
<dbReference type="PROSITE" id="PS50995">
    <property type="entry name" value="HTH_MARR_2"/>
    <property type="match status" value="1"/>
</dbReference>
<dbReference type="InterPro" id="IPR036388">
    <property type="entry name" value="WH-like_DNA-bd_sf"/>
</dbReference>
<dbReference type="InterPro" id="IPR039422">
    <property type="entry name" value="MarR/SlyA-like"/>
</dbReference>
<dbReference type="PANTHER" id="PTHR33164:SF43">
    <property type="entry name" value="HTH-TYPE TRANSCRIPTIONAL REPRESSOR YETL"/>
    <property type="match status" value="1"/>
</dbReference>
<protein>
    <submittedName>
        <fullName evidence="2">Transcriptional repressor MprA</fullName>
    </submittedName>
</protein>
<dbReference type="AlphaFoldDB" id="A0A239TYH0"/>
<dbReference type="RefSeq" id="WP_027890432.1">
    <property type="nucleotide sequence ID" value="NZ_LT906446.1"/>
</dbReference>
<dbReference type="OrthoDB" id="6400170at2"/>
<name>A0A239TYH0_9FIRM</name>
<gene>
    <name evidence="2" type="ORF">SAMEA4364220_01603</name>
</gene>
<dbReference type="eggNOG" id="COG1846">
    <property type="taxonomic scope" value="Bacteria"/>
</dbReference>
<dbReference type="Pfam" id="PF01047">
    <property type="entry name" value="MarR"/>
    <property type="match status" value="1"/>
</dbReference>
<dbReference type="Proteomes" id="UP000215383">
    <property type="component" value="Chromosome 1"/>
</dbReference>
<dbReference type="EMBL" id="LT906446">
    <property type="protein sequence ID" value="SNV02439.1"/>
    <property type="molecule type" value="Genomic_DNA"/>
</dbReference>
<dbReference type="GeneID" id="78507599"/>
<evidence type="ECO:0000313" key="2">
    <source>
        <dbReference type="EMBL" id="SNV02439.1"/>
    </source>
</evidence>
<dbReference type="GO" id="GO:0003700">
    <property type="term" value="F:DNA-binding transcription factor activity"/>
    <property type="evidence" value="ECO:0007669"/>
    <property type="project" value="InterPro"/>
</dbReference>
<evidence type="ECO:0000259" key="1">
    <source>
        <dbReference type="PROSITE" id="PS50995"/>
    </source>
</evidence>
<dbReference type="Gene3D" id="1.10.10.10">
    <property type="entry name" value="Winged helix-like DNA-binding domain superfamily/Winged helix DNA-binding domain"/>
    <property type="match status" value="1"/>
</dbReference>
<dbReference type="InterPro" id="IPR000835">
    <property type="entry name" value="HTH_MarR-typ"/>
</dbReference>
<dbReference type="SUPFAM" id="SSF46785">
    <property type="entry name" value="Winged helix' DNA-binding domain"/>
    <property type="match status" value="1"/>
</dbReference>
<organism evidence="2 3">
    <name type="scientific">Megamonas hypermegale</name>
    <dbReference type="NCBI Taxonomy" id="158847"/>
    <lineage>
        <taxon>Bacteria</taxon>
        <taxon>Bacillati</taxon>
        <taxon>Bacillota</taxon>
        <taxon>Negativicutes</taxon>
        <taxon>Selenomonadales</taxon>
        <taxon>Selenomonadaceae</taxon>
        <taxon>Megamonas</taxon>
    </lineage>
</organism>
<dbReference type="PRINTS" id="PR00598">
    <property type="entry name" value="HTHMARR"/>
</dbReference>
<dbReference type="PANTHER" id="PTHR33164">
    <property type="entry name" value="TRANSCRIPTIONAL REGULATOR, MARR FAMILY"/>
    <property type="match status" value="1"/>
</dbReference>
<accession>A0A239TYH0</accession>
<proteinExistence type="predicted"/>
<sequence length="160" mass="18257">MTKKIIPTMEELEQHAKKIPEINPSSVLAMLIVKQVADDIQHEIFDILQEKYQLSEGKLHVMIILHQQKNLITPSFLAKKAGVTKATISIMLKRMQRDGLINLISSNEDGRVKKICFTEKGKTLMDDILPAHYLRISKLMGKLDAEEQKELIKLLRKIAS</sequence>
<keyword evidence="3" id="KW-1185">Reference proteome</keyword>
<evidence type="ECO:0000313" key="3">
    <source>
        <dbReference type="Proteomes" id="UP000215383"/>
    </source>
</evidence>